<evidence type="ECO:0000259" key="12">
    <source>
        <dbReference type="Pfam" id="PF12627"/>
    </source>
</evidence>
<feature type="domain" description="tRNA nucleotidyltransferase/poly(A) polymerase RNA and SrmB- binding" evidence="12">
    <location>
        <begin position="192"/>
        <end position="252"/>
    </location>
</feature>
<dbReference type="EMBL" id="MHSW01000011">
    <property type="protein sequence ID" value="OHA52318.1"/>
    <property type="molecule type" value="Genomic_DNA"/>
</dbReference>
<keyword evidence="2 8" id="KW-0808">Transferase</keyword>
<dbReference type="InterPro" id="IPR006674">
    <property type="entry name" value="HD_domain"/>
</dbReference>
<dbReference type="GO" id="GO:0016779">
    <property type="term" value="F:nucleotidyltransferase activity"/>
    <property type="evidence" value="ECO:0007669"/>
    <property type="project" value="UniProtKB-KW"/>
</dbReference>
<keyword evidence="7" id="KW-0460">Magnesium</keyword>
<dbReference type="PANTHER" id="PTHR46173:SF1">
    <property type="entry name" value="CCA TRNA NUCLEOTIDYLTRANSFERASE 1, MITOCHONDRIAL"/>
    <property type="match status" value="1"/>
</dbReference>
<evidence type="ECO:0000256" key="1">
    <source>
        <dbReference type="ARBA" id="ARBA00001946"/>
    </source>
</evidence>
<organism evidence="13 14">
    <name type="scientific">Candidatus Terrybacteria bacterium RIFCSPLOWO2_01_FULL_40_23</name>
    <dbReference type="NCBI Taxonomy" id="1802366"/>
    <lineage>
        <taxon>Bacteria</taxon>
        <taxon>Candidatus Terryibacteriota</taxon>
    </lineage>
</organism>
<evidence type="ECO:0000259" key="10">
    <source>
        <dbReference type="Pfam" id="PF01743"/>
    </source>
</evidence>
<keyword evidence="3" id="KW-0819">tRNA processing</keyword>
<keyword evidence="9" id="KW-0175">Coiled coil</keyword>
<evidence type="ECO:0000256" key="4">
    <source>
        <dbReference type="ARBA" id="ARBA00022695"/>
    </source>
</evidence>
<dbReference type="PANTHER" id="PTHR46173">
    <property type="entry name" value="CCA TRNA NUCLEOTIDYLTRANSFERASE 1, MITOCHONDRIAL"/>
    <property type="match status" value="1"/>
</dbReference>
<feature type="domain" description="Poly A polymerase head" evidence="10">
    <location>
        <begin position="30"/>
        <end position="165"/>
    </location>
</feature>
<evidence type="ECO:0000256" key="6">
    <source>
        <dbReference type="ARBA" id="ARBA00022741"/>
    </source>
</evidence>
<comment type="similarity">
    <text evidence="8">Belongs to the tRNA nucleotidyltransferase/poly(A) polymerase family.</text>
</comment>
<evidence type="ECO:0000256" key="3">
    <source>
        <dbReference type="ARBA" id="ARBA00022694"/>
    </source>
</evidence>
<accession>A0A1G2PVG5</accession>
<evidence type="ECO:0000259" key="11">
    <source>
        <dbReference type="Pfam" id="PF01966"/>
    </source>
</evidence>
<dbReference type="Proteomes" id="UP000176951">
    <property type="component" value="Unassembled WGS sequence"/>
</dbReference>
<feature type="coiled-coil region" evidence="9">
    <location>
        <begin position="459"/>
        <end position="486"/>
    </location>
</feature>
<dbReference type="CDD" id="cd00077">
    <property type="entry name" value="HDc"/>
    <property type="match status" value="1"/>
</dbReference>
<dbReference type="Pfam" id="PF12627">
    <property type="entry name" value="PolyA_pol_RNAbd"/>
    <property type="match status" value="1"/>
</dbReference>
<dbReference type="AlphaFoldDB" id="A0A1G2PVG5"/>
<dbReference type="InterPro" id="IPR050264">
    <property type="entry name" value="Bact_CCA-adding_enz_type3_sf"/>
</dbReference>
<keyword evidence="5" id="KW-0479">Metal-binding</keyword>
<feature type="domain" description="HD" evidence="11">
    <location>
        <begin position="286"/>
        <end position="384"/>
    </location>
</feature>
<proteinExistence type="inferred from homology"/>
<evidence type="ECO:0008006" key="15">
    <source>
        <dbReference type="Google" id="ProtNLM"/>
    </source>
</evidence>
<keyword evidence="8" id="KW-0694">RNA-binding</keyword>
<keyword evidence="4" id="KW-0548">Nucleotidyltransferase</keyword>
<evidence type="ECO:0000256" key="7">
    <source>
        <dbReference type="ARBA" id="ARBA00022842"/>
    </source>
</evidence>
<dbReference type="InterPro" id="IPR003607">
    <property type="entry name" value="HD/PDEase_dom"/>
</dbReference>
<evidence type="ECO:0000256" key="2">
    <source>
        <dbReference type="ARBA" id="ARBA00022679"/>
    </source>
</evidence>
<comment type="caution">
    <text evidence="13">The sequence shown here is derived from an EMBL/GenBank/DDBJ whole genome shotgun (WGS) entry which is preliminary data.</text>
</comment>
<evidence type="ECO:0000256" key="9">
    <source>
        <dbReference type="SAM" id="Coils"/>
    </source>
</evidence>
<dbReference type="SUPFAM" id="SSF81891">
    <property type="entry name" value="Poly A polymerase C-terminal region-like"/>
    <property type="match status" value="1"/>
</dbReference>
<dbReference type="CDD" id="cd05398">
    <property type="entry name" value="NT_ClassII-CCAase"/>
    <property type="match status" value="1"/>
</dbReference>
<dbReference type="GO" id="GO:0000049">
    <property type="term" value="F:tRNA binding"/>
    <property type="evidence" value="ECO:0007669"/>
    <property type="project" value="TreeGrafter"/>
</dbReference>
<dbReference type="Pfam" id="PF01966">
    <property type="entry name" value="HD"/>
    <property type="match status" value="1"/>
</dbReference>
<evidence type="ECO:0000313" key="13">
    <source>
        <dbReference type="EMBL" id="OHA52318.1"/>
    </source>
</evidence>
<dbReference type="Gene3D" id="3.30.460.10">
    <property type="entry name" value="Beta Polymerase, domain 2"/>
    <property type="match status" value="1"/>
</dbReference>
<reference evidence="13 14" key="1">
    <citation type="journal article" date="2016" name="Nat. Commun.">
        <title>Thousands of microbial genomes shed light on interconnected biogeochemical processes in an aquifer system.</title>
        <authorList>
            <person name="Anantharaman K."/>
            <person name="Brown C.T."/>
            <person name="Hug L.A."/>
            <person name="Sharon I."/>
            <person name="Castelle C.J."/>
            <person name="Probst A.J."/>
            <person name="Thomas B.C."/>
            <person name="Singh A."/>
            <person name="Wilkins M.J."/>
            <person name="Karaoz U."/>
            <person name="Brodie E.L."/>
            <person name="Williams K.H."/>
            <person name="Hubbard S.S."/>
            <person name="Banfield J.F."/>
        </authorList>
    </citation>
    <scope>NUCLEOTIDE SEQUENCE [LARGE SCALE GENOMIC DNA]</scope>
</reference>
<name>A0A1G2PVG5_9BACT</name>
<evidence type="ECO:0000313" key="14">
    <source>
        <dbReference type="Proteomes" id="UP000176951"/>
    </source>
</evidence>
<dbReference type="SUPFAM" id="SSF81301">
    <property type="entry name" value="Nucleotidyltransferase"/>
    <property type="match status" value="1"/>
</dbReference>
<dbReference type="Gene3D" id="1.10.3090.10">
    <property type="entry name" value="cca-adding enzyme, domain 2"/>
    <property type="match status" value="1"/>
</dbReference>
<keyword evidence="6" id="KW-0547">Nucleotide-binding</keyword>
<dbReference type="InterPro" id="IPR032828">
    <property type="entry name" value="PolyA_RNA-bd"/>
</dbReference>
<dbReference type="InterPro" id="IPR002646">
    <property type="entry name" value="PolA_pol_head_dom"/>
</dbReference>
<evidence type="ECO:0000256" key="8">
    <source>
        <dbReference type="RuleBase" id="RU003953"/>
    </source>
</evidence>
<dbReference type="GO" id="GO:0046872">
    <property type="term" value="F:metal ion binding"/>
    <property type="evidence" value="ECO:0007669"/>
    <property type="project" value="UniProtKB-KW"/>
</dbReference>
<evidence type="ECO:0000256" key="5">
    <source>
        <dbReference type="ARBA" id="ARBA00022723"/>
    </source>
</evidence>
<dbReference type="InterPro" id="IPR043519">
    <property type="entry name" value="NT_sf"/>
</dbReference>
<dbReference type="Pfam" id="PF01743">
    <property type="entry name" value="PolyA_pol"/>
    <property type="match status" value="1"/>
</dbReference>
<gene>
    <name evidence="13" type="ORF">A3A97_02555</name>
</gene>
<dbReference type="GO" id="GO:0008033">
    <property type="term" value="P:tRNA processing"/>
    <property type="evidence" value="ECO:0007669"/>
    <property type="project" value="UniProtKB-KW"/>
</dbReference>
<comment type="cofactor">
    <cofactor evidence="1">
        <name>Mg(2+)</name>
        <dbReference type="ChEBI" id="CHEBI:18420"/>
    </cofactor>
</comment>
<dbReference type="Gene3D" id="1.10.246.80">
    <property type="match status" value="1"/>
</dbReference>
<dbReference type="GO" id="GO:0000166">
    <property type="term" value="F:nucleotide binding"/>
    <property type="evidence" value="ECO:0007669"/>
    <property type="project" value="UniProtKB-KW"/>
</dbReference>
<protein>
    <recommendedName>
        <fullName evidence="15">HD domain-containing protein</fullName>
    </recommendedName>
</protein>
<sequence length="501" mass="57664">MKKSVTDAKILLPKEVEVTIKTLTEAGFKAYIVGGCLRDILLDRTPKDWDVATDATPEQIQKIFKDSFYENVFGTVGIKILMPAGVGTPTVSVGADSAKNIIEVTTFRIEEEYSDRRHPDKVNFAKKIEEDLARRDFTINAMAWDGKELVDPYEGKKDLHGKVIRTVGDANKRFKEDALRLMRAIRFSSDLNFTVEEKTQKAIKENAKLLEFIAKERIGDEFRKLVMTKYAVQGIELMHKTGMLKYVLPELEEGWEVTQNKHHIYTVWEHNIKALQYTLDQDYSFEVRLASLLHDVGKPRAKRGEGIDSTFYGHEVVGARMTIEALERLHFSKKETEKIALLVRAHMFNYDPDVVGDASVRRLVAKVGEENIRELVQVREADRIGSGVKKAVPYKLRHFMFRVEKVLTEPVSRKSMKIEGRELMEILDLKPGPKVGAILDLLFDEIMDDPSRNEKEYLIKRAREIKEMSEEKLSQMRKKAQEKYEEVLEYEEGKIKDKYGV</sequence>